<dbReference type="GO" id="GO:0008049">
    <property type="term" value="P:male courtship behavior"/>
    <property type="evidence" value="ECO:0007669"/>
    <property type="project" value="TreeGrafter"/>
</dbReference>
<comment type="subcellular location">
    <subcellularLocation>
        <location evidence="1 8">Cell membrane</location>
        <topology evidence="1 8">Multi-pass membrane protein</topology>
    </subcellularLocation>
</comment>
<evidence type="ECO:0000256" key="3">
    <source>
        <dbReference type="ARBA" id="ARBA00022692"/>
    </source>
</evidence>
<feature type="transmembrane region" description="Helical" evidence="8">
    <location>
        <begin position="88"/>
        <end position="110"/>
    </location>
</feature>
<keyword evidence="6 8" id="KW-0675">Receptor</keyword>
<feature type="transmembrane region" description="Helical" evidence="8">
    <location>
        <begin position="387"/>
        <end position="405"/>
    </location>
</feature>
<dbReference type="GO" id="GO:0030424">
    <property type="term" value="C:axon"/>
    <property type="evidence" value="ECO:0007669"/>
    <property type="project" value="TreeGrafter"/>
</dbReference>
<dbReference type="GO" id="GO:0030425">
    <property type="term" value="C:dendrite"/>
    <property type="evidence" value="ECO:0007669"/>
    <property type="project" value="TreeGrafter"/>
</dbReference>
<organism evidence="9 10">
    <name type="scientific">Zophobas morio</name>
    <dbReference type="NCBI Taxonomy" id="2755281"/>
    <lineage>
        <taxon>Eukaryota</taxon>
        <taxon>Metazoa</taxon>
        <taxon>Ecdysozoa</taxon>
        <taxon>Arthropoda</taxon>
        <taxon>Hexapoda</taxon>
        <taxon>Insecta</taxon>
        <taxon>Pterygota</taxon>
        <taxon>Neoptera</taxon>
        <taxon>Endopterygota</taxon>
        <taxon>Coleoptera</taxon>
        <taxon>Polyphaga</taxon>
        <taxon>Cucujiformia</taxon>
        <taxon>Tenebrionidae</taxon>
        <taxon>Zophobas</taxon>
    </lineage>
</organism>
<feature type="transmembrane region" description="Helical" evidence="8">
    <location>
        <begin position="171"/>
        <end position="196"/>
    </location>
</feature>
<dbReference type="AlphaFoldDB" id="A0AA38IAM8"/>
<protein>
    <recommendedName>
        <fullName evidence="8">Gustatory receptor</fullName>
    </recommendedName>
</protein>
<comment type="similarity">
    <text evidence="8">Belongs to the insect chemoreceptor superfamily. Gustatory receptor (GR) family.</text>
</comment>
<name>A0AA38IAM8_9CUCU</name>
<dbReference type="PANTHER" id="PTHR21143:SF123">
    <property type="entry name" value="GUSTATORY RECEPTOR FOR SUGAR TASTE 43A-RELATED"/>
    <property type="match status" value="1"/>
</dbReference>
<feature type="transmembrane region" description="Helical" evidence="8">
    <location>
        <begin position="308"/>
        <end position="328"/>
    </location>
</feature>
<dbReference type="PANTHER" id="PTHR21143">
    <property type="entry name" value="INVERTEBRATE GUSTATORY RECEPTOR"/>
    <property type="match status" value="1"/>
</dbReference>
<dbReference type="Proteomes" id="UP001168821">
    <property type="component" value="Unassembled WGS sequence"/>
</dbReference>
<keyword evidence="4 8" id="KW-1133">Transmembrane helix</keyword>
<keyword evidence="3 8" id="KW-0812">Transmembrane</keyword>
<sequence length="406" mass="46467">MVHPSVTITQEMFEPFAPIFYLSRFMCLHPLKWKKSNYNYCVTKSWIYVAYGCLVNIFIVSTGIYGLYRAYELNVIYSMKVTSYAGLYVKITDITVVMSTFTIGVLCTSYKVNKYLNYFHYLTKVDHLLQKRPENTRHYTIVTTGTVLAFLTIFIYDLVIGLQMGSKTEGVFASLAYLFPFYVAYFSLFVVELVYWHLVHSITVRLAVLNKRLSEILNGHNLCQIDKKAHNIVDTLKPDSNKGKLIKSTSVEKFVDLMKAYENLTEAAKIVNDCYGLVMLIVLLGCLIHLLVTPYSLRTLTLEQSSPVFIVAQSIWMGIHIARLMLIIEPCHGCFQQLKETSAIVCKLRLSEKEKEYRKAIDFFLTFLAQCRIEFSAFGLTALGRNLLPPIAGAVTTYLVILFQFQ</sequence>
<keyword evidence="2 8" id="KW-1003">Cell membrane</keyword>
<feature type="transmembrane region" description="Helical" evidence="8">
    <location>
        <begin position="45"/>
        <end position="68"/>
    </location>
</feature>
<comment type="function">
    <text evidence="8">Gustatory receptor which mediates acceptance or avoidance behavior, depending on its substrates.</text>
</comment>
<accession>A0AA38IAM8</accession>
<keyword evidence="5 8" id="KW-0472">Membrane</keyword>
<evidence type="ECO:0000313" key="10">
    <source>
        <dbReference type="Proteomes" id="UP001168821"/>
    </source>
</evidence>
<dbReference type="EMBL" id="JALNTZ010000005">
    <property type="protein sequence ID" value="KAJ3650966.1"/>
    <property type="molecule type" value="Genomic_DNA"/>
</dbReference>
<dbReference type="Pfam" id="PF08395">
    <property type="entry name" value="7tm_7"/>
    <property type="match status" value="1"/>
</dbReference>
<dbReference type="GO" id="GO:0005886">
    <property type="term" value="C:plasma membrane"/>
    <property type="evidence" value="ECO:0007669"/>
    <property type="project" value="UniProtKB-SubCell"/>
</dbReference>
<comment type="caution">
    <text evidence="9">The sequence shown here is derived from an EMBL/GenBank/DDBJ whole genome shotgun (WGS) entry which is preliminary data.</text>
</comment>
<dbReference type="GO" id="GO:0007635">
    <property type="term" value="P:chemosensory behavior"/>
    <property type="evidence" value="ECO:0007669"/>
    <property type="project" value="TreeGrafter"/>
</dbReference>
<evidence type="ECO:0000256" key="5">
    <source>
        <dbReference type="ARBA" id="ARBA00023136"/>
    </source>
</evidence>
<dbReference type="InterPro" id="IPR013604">
    <property type="entry name" value="7TM_chemorcpt"/>
</dbReference>
<evidence type="ECO:0000256" key="4">
    <source>
        <dbReference type="ARBA" id="ARBA00022989"/>
    </source>
</evidence>
<gene>
    <name evidence="9" type="ORF">Zmor_017038</name>
</gene>
<evidence type="ECO:0000256" key="7">
    <source>
        <dbReference type="ARBA" id="ARBA00023224"/>
    </source>
</evidence>
<reference evidence="9" key="1">
    <citation type="journal article" date="2023" name="G3 (Bethesda)">
        <title>Whole genome assemblies of Zophobas morio and Tenebrio molitor.</title>
        <authorList>
            <person name="Kaur S."/>
            <person name="Stinson S.A."/>
            <person name="diCenzo G.C."/>
        </authorList>
    </citation>
    <scope>NUCLEOTIDE SEQUENCE</scope>
    <source>
        <strain evidence="9">QUZm001</strain>
    </source>
</reference>
<dbReference type="GO" id="GO:0050909">
    <property type="term" value="P:sensory perception of taste"/>
    <property type="evidence" value="ECO:0007669"/>
    <property type="project" value="InterPro"/>
</dbReference>
<keyword evidence="10" id="KW-1185">Reference proteome</keyword>
<evidence type="ECO:0000256" key="1">
    <source>
        <dbReference type="ARBA" id="ARBA00004651"/>
    </source>
</evidence>
<dbReference type="GO" id="GO:0007165">
    <property type="term" value="P:signal transduction"/>
    <property type="evidence" value="ECO:0007669"/>
    <property type="project" value="UniProtKB-KW"/>
</dbReference>
<proteinExistence type="inferred from homology"/>
<evidence type="ECO:0000256" key="6">
    <source>
        <dbReference type="ARBA" id="ARBA00023170"/>
    </source>
</evidence>
<dbReference type="GO" id="GO:0043025">
    <property type="term" value="C:neuronal cell body"/>
    <property type="evidence" value="ECO:0007669"/>
    <property type="project" value="TreeGrafter"/>
</dbReference>
<evidence type="ECO:0000313" key="9">
    <source>
        <dbReference type="EMBL" id="KAJ3650966.1"/>
    </source>
</evidence>
<feature type="transmembrane region" description="Helical" evidence="8">
    <location>
        <begin position="274"/>
        <end position="296"/>
    </location>
</feature>
<feature type="transmembrane region" description="Helical" evidence="8">
    <location>
        <begin position="139"/>
        <end position="159"/>
    </location>
</feature>
<evidence type="ECO:0000256" key="8">
    <source>
        <dbReference type="RuleBase" id="RU363108"/>
    </source>
</evidence>
<keyword evidence="7 8" id="KW-0807">Transducer</keyword>
<evidence type="ECO:0000256" key="2">
    <source>
        <dbReference type="ARBA" id="ARBA00022475"/>
    </source>
</evidence>